<evidence type="ECO:0000256" key="8">
    <source>
        <dbReference type="ARBA" id="ARBA00029605"/>
    </source>
</evidence>
<evidence type="ECO:0000256" key="7">
    <source>
        <dbReference type="ARBA" id="ARBA00023625"/>
    </source>
</evidence>
<protein>
    <recommendedName>
        <fullName evidence="2">Cytosol aminopeptidase</fullName>
        <ecNumber evidence="7">3.4.13.23</ecNumber>
    </recommendedName>
    <alternativeName>
        <fullName evidence="10">Cysteinylglycine-S-conjugate dipeptidase</fullName>
    </alternativeName>
    <alternativeName>
        <fullName evidence="11">Leucine aminopeptidase 3</fullName>
    </alternativeName>
    <alternativeName>
        <fullName evidence="9">Proline aminopeptidase</fullName>
    </alternativeName>
    <alternativeName>
        <fullName evidence="8">Prolyl aminopeptidase</fullName>
    </alternativeName>
</protein>
<gene>
    <name evidence="17" type="ORF">NEZAVI_LOCUS5943</name>
</gene>
<dbReference type="InterPro" id="IPR000819">
    <property type="entry name" value="Peptidase_M17_C"/>
</dbReference>
<evidence type="ECO:0000256" key="9">
    <source>
        <dbReference type="ARBA" id="ARBA00030930"/>
    </source>
</evidence>
<dbReference type="OrthoDB" id="412814at2759"/>
<dbReference type="PANTHER" id="PTHR11963">
    <property type="entry name" value="LEUCINE AMINOPEPTIDASE-RELATED"/>
    <property type="match status" value="1"/>
</dbReference>
<evidence type="ECO:0000256" key="11">
    <source>
        <dbReference type="ARBA" id="ARBA00031564"/>
    </source>
</evidence>
<dbReference type="Proteomes" id="UP001152798">
    <property type="component" value="Chromosome 3"/>
</dbReference>
<comment type="function">
    <text evidence="12">Cytosolic metallopeptidase that catalyzes the removal of unsubstituted N-terminal hydrophobic amino acids from various peptides. The presence of Zn(2+) ions is essential for the peptidase activity, and the association with other cofactors can modulate the substrate spectificity of the enzyme. For instance, in the presence of Mn(2+), it displays a specific Cys-Gly hydrolyzing activity of Cys-Gly-S-conjugates. Involved in the metabolism of glutathione and in the degradation of glutathione S-conjugates, which may play a role in the control of the cell redox status.</text>
</comment>
<evidence type="ECO:0000256" key="12">
    <source>
        <dbReference type="ARBA" id="ARBA00045966"/>
    </source>
</evidence>
<evidence type="ECO:0000256" key="2">
    <source>
        <dbReference type="ARBA" id="ARBA00014190"/>
    </source>
</evidence>
<dbReference type="SUPFAM" id="SSF52949">
    <property type="entry name" value="Macro domain-like"/>
    <property type="match status" value="1"/>
</dbReference>
<evidence type="ECO:0000256" key="4">
    <source>
        <dbReference type="ARBA" id="ARBA00022670"/>
    </source>
</evidence>
<evidence type="ECO:0000313" key="17">
    <source>
        <dbReference type="EMBL" id="CAH1395719.1"/>
    </source>
</evidence>
<dbReference type="PRINTS" id="PR00481">
    <property type="entry name" value="LAMNOPPTDASE"/>
</dbReference>
<proteinExistence type="inferred from homology"/>
<reference evidence="17" key="1">
    <citation type="submission" date="2022-01" db="EMBL/GenBank/DDBJ databases">
        <authorList>
            <person name="King R."/>
        </authorList>
    </citation>
    <scope>NUCLEOTIDE SEQUENCE</scope>
</reference>
<dbReference type="EC" id="3.4.13.23" evidence="7"/>
<dbReference type="GO" id="GO:0005737">
    <property type="term" value="C:cytoplasm"/>
    <property type="evidence" value="ECO:0007669"/>
    <property type="project" value="InterPro"/>
</dbReference>
<dbReference type="EMBL" id="OV725079">
    <property type="protein sequence ID" value="CAH1395719.1"/>
    <property type="molecule type" value="Genomic_DNA"/>
</dbReference>
<dbReference type="GO" id="GO:0070006">
    <property type="term" value="F:metalloaminopeptidase activity"/>
    <property type="evidence" value="ECO:0007669"/>
    <property type="project" value="InterPro"/>
</dbReference>
<dbReference type="PANTHER" id="PTHR11963:SF25">
    <property type="entry name" value="CYTOSOL AMINOPEPTIDASE"/>
    <property type="match status" value="1"/>
</dbReference>
<comment type="catalytic activity">
    <reaction evidence="14">
        <text>L-cysteinylglycine + H2O = L-cysteine + glycine</text>
        <dbReference type="Rhea" id="RHEA:28783"/>
        <dbReference type="ChEBI" id="CHEBI:15377"/>
        <dbReference type="ChEBI" id="CHEBI:35235"/>
        <dbReference type="ChEBI" id="CHEBI:57305"/>
        <dbReference type="ChEBI" id="CHEBI:61694"/>
    </reaction>
    <physiologicalReaction direction="left-to-right" evidence="14">
        <dbReference type="Rhea" id="RHEA:28784"/>
    </physiologicalReaction>
</comment>
<dbReference type="Pfam" id="PF02789">
    <property type="entry name" value="Peptidase_M17_N"/>
    <property type="match status" value="1"/>
</dbReference>
<dbReference type="CDD" id="cd00433">
    <property type="entry name" value="Peptidase_M17"/>
    <property type="match status" value="1"/>
</dbReference>
<dbReference type="AlphaFoldDB" id="A0A9P0H5D8"/>
<dbReference type="Gene3D" id="3.40.630.10">
    <property type="entry name" value="Zn peptidases"/>
    <property type="match status" value="1"/>
</dbReference>
<keyword evidence="3" id="KW-0031">Aminopeptidase</keyword>
<feature type="domain" description="Peptidase M17 leucyl aminopeptidase N-terminal" evidence="16">
    <location>
        <begin position="35"/>
        <end position="167"/>
    </location>
</feature>
<feature type="domain" description="Cytosol aminopeptidase" evidence="15">
    <location>
        <begin position="199"/>
        <end position="507"/>
    </location>
</feature>
<keyword evidence="4" id="KW-0645">Protease</keyword>
<evidence type="ECO:0000256" key="1">
    <source>
        <dbReference type="ARBA" id="ARBA00009528"/>
    </source>
</evidence>
<comment type="catalytic activity">
    <reaction evidence="13">
        <text>S-benzyl-L-cysteinylglycine + H2O = S-benzyl-L-cysteine + glycine</text>
        <dbReference type="Rhea" id="RHEA:62568"/>
        <dbReference type="ChEBI" id="CHEBI:15377"/>
        <dbReference type="ChEBI" id="CHEBI:57305"/>
        <dbReference type="ChEBI" id="CHEBI:145802"/>
        <dbReference type="ChEBI" id="CHEBI:145803"/>
    </reaction>
    <physiologicalReaction direction="left-to-right" evidence="13">
        <dbReference type="Rhea" id="RHEA:62569"/>
    </physiologicalReaction>
</comment>
<comment type="catalytic activity">
    <reaction evidence="6">
        <text>an S-substituted L-cysteinylglycine + H2O = an S-substituted L-cysteine + glycine</text>
        <dbReference type="Rhea" id="RHEA:60444"/>
        <dbReference type="ChEBI" id="CHEBI:15377"/>
        <dbReference type="ChEBI" id="CHEBI:57305"/>
        <dbReference type="ChEBI" id="CHEBI:58717"/>
        <dbReference type="ChEBI" id="CHEBI:143103"/>
        <dbReference type="EC" id="3.4.13.23"/>
    </reaction>
    <physiologicalReaction direction="left-to-right" evidence="6">
        <dbReference type="Rhea" id="RHEA:60445"/>
    </physiologicalReaction>
</comment>
<dbReference type="Pfam" id="PF00883">
    <property type="entry name" value="Peptidase_M17"/>
    <property type="match status" value="1"/>
</dbReference>
<evidence type="ECO:0000313" key="18">
    <source>
        <dbReference type="Proteomes" id="UP001152798"/>
    </source>
</evidence>
<dbReference type="Gene3D" id="3.40.220.10">
    <property type="entry name" value="Leucine Aminopeptidase, subunit E, domain 1"/>
    <property type="match status" value="1"/>
</dbReference>
<dbReference type="InterPro" id="IPR008283">
    <property type="entry name" value="Peptidase_M17_N"/>
</dbReference>
<evidence type="ECO:0000256" key="10">
    <source>
        <dbReference type="ARBA" id="ARBA00030997"/>
    </source>
</evidence>
<evidence type="ECO:0000256" key="5">
    <source>
        <dbReference type="ARBA" id="ARBA00022801"/>
    </source>
</evidence>
<evidence type="ECO:0000256" key="3">
    <source>
        <dbReference type="ARBA" id="ARBA00022438"/>
    </source>
</evidence>
<dbReference type="GO" id="GO:0030145">
    <property type="term" value="F:manganese ion binding"/>
    <property type="evidence" value="ECO:0007669"/>
    <property type="project" value="InterPro"/>
</dbReference>
<accession>A0A9P0H5D8</accession>
<organism evidence="17 18">
    <name type="scientific">Nezara viridula</name>
    <name type="common">Southern green stink bug</name>
    <name type="synonym">Cimex viridulus</name>
    <dbReference type="NCBI Taxonomy" id="85310"/>
    <lineage>
        <taxon>Eukaryota</taxon>
        <taxon>Metazoa</taxon>
        <taxon>Ecdysozoa</taxon>
        <taxon>Arthropoda</taxon>
        <taxon>Hexapoda</taxon>
        <taxon>Insecta</taxon>
        <taxon>Pterygota</taxon>
        <taxon>Neoptera</taxon>
        <taxon>Paraneoptera</taxon>
        <taxon>Hemiptera</taxon>
        <taxon>Heteroptera</taxon>
        <taxon>Panheteroptera</taxon>
        <taxon>Pentatomomorpha</taxon>
        <taxon>Pentatomoidea</taxon>
        <taxon>Pentatomidae</taxon>
        <taxon>Pentatominae</taxon>
        <taxon>Nezara</taxon>
    </lineage>
</organism>
<name>A0A9P0H5D8_NEZVI</name>
<dbReference type="SUPFAM" id="SSF53187">
    <property type="entry name" value="Zn-dependent exopeptidases"/>
    <property type="match status" value="1"/>
</dbReference>
<keyword evidence="5" id="KW-0378">Hydrolase</keyword>
<evidence type="ECO:0000259" key="16">
    <source>
        <dbReference type="Pfam" id="PF02789"/>
    </source>
</evidence>
<keyword evidence="18" id="KW-1185">Reference proteome</keyword>
<evidence type="ECO:0000256" key="13">
    <source>
        <dbReference type="ARBA" id="ARBA00047881"/>
    </source>
</evidence>
<dbReference type="InterPro" id="IPR043472">
    <property type="entry name" value="Macro_dom-like"/>
</dbReference>
<dbReference type="GO" id="GO:0006508">
    <property type="term" value="P:proteolysis"/>
    <property type="evidence" value="ECO:0007669"/>
    <property type="project" value="UniProtKB-KW"/>
</dbReference>
<comment type="similarity">
    <text evidence="1">Belongs to the peptidase M17 family.</text>
</comment>
<evidence type="ECO:0000259" key="15">
    <source>
        <dbReference type="Pfam" id="PF00883"/>
    </source>
</evidence>
<evidence type="ECO:0000256" key="14">
    <source>
        <dbReference type="ARBA" id="ARBA00049107"/>
    </source>
</evidence>
<sequence length="528" mass="58487">MAVSLRHYRFIKQQYISQVRHLSCGGESGDLTGLVLGVYNEDADLHGQERTFTKTFTEFDQKLEGKLAELLRLSGPVPKRGETRIFYGLDPKFNAIVVVGMGDECQGFCEREQMDEWKEGIRMGAGYGVRALQKLHSRNVFVESFGHAESAAEGAALGVWLFQELKNSSKQKFIPRLELFEDCDYTGWQIGLQKAAAQNLSRQLCETPANLLTPISFAQSAVEILSKAGVNVEVKVRNWSKIMQMEAFLAAARGSCEPPIFLETSYYGCEPDVAPIILVGKGVTFDSGGLCLKDCGDMKHMRGDMAGAAVVVGVCRAVSALQLPINIRGLLPLYENLPGTCAMKPGDIIRAKNGKSILVENTDFDGRISLTDALSYSVQFNPKFVVDIGTLCPEMQELMGAAACGAFSNNDELYEMMRIASIHTGDRVWRMPLWKHYKEKVTLHPTADVRDEYRSAGAPCTCAAFLREFVPPVDWIHLETYGVNLSDGYTWSYLRKGMSGRPTRTVVEFLAQLACKHDTVERAAEKAP</sequence>
<evidence type="ECO:0000256" key="6">
    <source>
        <dbReference type="ARBA" id="ARBA00023511"/>
    </source>
</evidence>
<dbReference type="InterPro" id="IPR011356">
    <property type="entry name" value="Leucine_aapep/pepB"/>
</dbReference>